<feature type="coiled-coil region" evidence="1">
    <location>
        <begin position="249"/>
        <end position="280"/>
    </location>
</feature>
<dbReference type="GeneTree" id="ENSGT00390000018108"/>
<evidence type="ECO:0000313" key="4">
    <source>
        <dbReference type="Proteomes" id="UP000694389"/>
    </source>
</evidence>
<protein>
    <recommendedName>
        <fullName evidence="5">Syncoilin</fullName>
    </recommendedName>
</protein>
<evidence type="ECO:0000313" key="3">
    <source>
        <dbReference type="Ensembl" id="ENSDLAP00005077529.1"/>
    </source>
</evidence>
<feature type="coiled-coil region" evidence="1">
    <location>
        <begin position="350"/>
        <end position="384"/>
    </location>
</feature>
<dbReference type="Proteomes" id="UP000694389">
    <property type="component" value="Unassembled WGS sequence"/>
</dbReference>
<dbReference type="PANTHER" id="PTHR47147">
    <property type="entry name" value="SYNCOILIN"/>
    <property type="match status" value="1"/>
</dbReference>
<name>A0A8P4KI37_DICLA</name>
<keyword evidence="1" id="KW-0175">Coiled coil</keyword>
<gene>
    <name evidence="3" type="primary">LOC127361579</name>
</gene>
<evidence type="ECO:0008006" key="5">
    <source>
        <dbReference type="Google" id="ProtNLM"/>
    </source>
</evidence>
<evidence type="ECO:0000256" key="2">
    <source>
        <dbReference type="SAM" id="MobiDB-lite"/>
    </source>
</evidence>
<proteinExistence type="predicted"/>
<sequence length="388" mass="44126">MCLHPPVQIRLLAVRESVFSAVDAVCLQTPGWTTVGGNEHKLRRCRPASPTWRRLDARSETGTELSSKLRANCPQLSGLSPPNKKAMDNQTSTEKGKDMASSVDSSMERVFVEDITDSSHTDSETETIIPLDECAPHPIIDTDQAVIDSLGQLFEHCIQQVSHLEMQRNELIQELLSLQEPMLRVVEHLRGKLVDTQRLLTLAQLDYVAVYEEVQHVKRKLFTTARDCIQSQVTLAAHEYEVAQSAVTQEELKAHIQNLTQELSQLQEAYQNQLNSLRDKATKPCRPRAMSDVSQCRQASVRLQRRLSGSVRALEGWYEPRLVALLRRRQIGEDALRKSREQAVDLKASLGPLREDVQRLEVQRASLEQRMTLMEREREESITQHKVQ</sequence>
<reference evidence="3" key="2">
    <citation type="submission" date="2025-09" db="UniProtKB">
        <authorList>
            <consortium name="Ensembl"/>
        </authorList>
    </citation>
    <scope>IDENTIFICATION</scope>
</reference>
<dbReference type="InterPro" id="IPR027702">
    <property type="entry name" value="Syncoilin"/>
</dbReference>
<feature type="region of interest" description="Disordered" evidence="2">
    <location>
        <begin position="54"/>
        <end position="103"/>
    </location>
</feature>
<dbReference type="GO" id="GO:0005882">
    <property type="term" value="C:intermediate filament"/>
    <property type="evidence" value="ECO:0007669"/>
    <property type="project" value="InterPro"/>
</dbReference>
<evidence type="ECO:0000256" key="1">
    <source>
        <dbReference type="SAM" id="Coils"/>
    </source>
</evidence>
<keyword evidence="4" id="KW-1185">Reference proteome</keyword>
<dbReference type="AlphaFoldDB" id="A0A8P4KI37"/>
<accession>A0A8P4KI37</accession>
<dbReference type="PANTHER" id="PTHR47147:SF1">
    <property type="entry name" value="SYNCOILIN"/>
    <property type="match status" value="1"/>
</dbReference>
<reference evidence="3" key="1">
    <citation type="submission" date="2025-08" db="UniProtKB">
        <authorList>
            <consortium name="Ensembl"/>
        </authorList>
    </citation>
    <scope>IDENTIFICATION</scope>
</reference>
<dbReference type="Ensembl" id="ENSDLAT00005088442.1">
    <property type="protein sequence ID" value="ENSDLAP00005077529.1"/>
    <property type="gene ID" value="ENSDLAG00005007718.2"/>
</dbReference>
<organism evidence="3 4">
    <name type="scientific">Dicentrarchus labrax</name>
    <name type="common">European seabass</name>
    <name type="synonym">Morone labrax</name>
    <dbReference type="NCBI Taxonomy" id="13489"/>
    <lineage>
        <taxon>Eukaryota</taxon>
        <taxon>Metazoa</taxon>
        <taxon>Chordata</taxon>
        <taxon>Craniata</taxon>
        <taxon>Vertebrata</taxon>
        <taxon>Euteleostomi</taxon>
        <taxon>Actinopterygii</taxon>
        <taxon>Neopterygii</taxon>
        <taxon>Teleostei</taxon>
        <taxon>Neoteleostei</taxon>
        <taxon>Acanthomorphata</taxon>
        <taxon>Eupercaria</taxon>
        <taxon>Moronidae</taxon>
        <taxon>Dicentrarchus</taxon>
    </lineage>
</organism>